<dbReference type="EMBL" id="QNGE01000404">
    <property type="protein sequence ID" value="KAA3680589.1"/>
    <property type="molecule type" value="Genomic_DNA"/>
</dbReference>
<feature type="region of interest" description="Disordered" evidence="1">
    <location>
        <begin position="1050"/>
        <end position="1107"/>
    </location>
</feature>
<feature type="region of interest" description="Disordered" evidence="1">
    <location>
        <begin position="373"/>
        <end position="421"/>
    </location>
</feature>
<feature type="compositionally biased region" description="Acidic residues" evidence="1">
    <location>
        <begin position="151"/>
        <end position="168"/>
    </location>
</feature>
<dbReference type="Proteomes" id="UP000324629">
    <property type="component" value="Unassembled WGS sequence"/>
</dbReference>
<evidence type="ECO:0000259" key="2">
    <source>
        <dbReference type="PROSITE" id="PS50106"/>
    </source>
</evidence>
<evidence type="ECO:0000313" key="3">
    <source>
        <dbReference type="EMBL" id="KAA3680589.1"/>
    </source>
</evidence>
<dbReference type="PANTHER" id="PTHR15545:SF8">
    <property type="entry name" value="SLO-INTERACTING PROTEIN 1"/>
    <property type="match status" value="1"/>
</dbReference>
<feature type="compositionally biased region" description="Basic and acidic residues" evidence="1">
    <location>
        <begin position="400"/>
        <end position="409"/>
    </location>
</feature>
<feature type="domain" description="PDZ" evidence="2">
    <location>
        <begin position="260"/>
        <end position="346"/>
    </location>
</feature>
<dbReference type="SMART" id="SM00228">
    <property type="entry name" value="PDZ"/>
    <property type="match status" value="1"/>
</dbReference>
<protein>
    <recommendedName>
        <fullName evidence="2">PDZ domain-containing protein</fullName>
    </recommendedName>
</protein>
<proteinExistence type="predicted"/>
<dbReference type="AlphaFoldDB" id="A0A5J4NYG2"/>
<dbReference type="PANTHER" id="PTHR15545">
    <property type="entry name" value="PDZ DOMAIN CONTAINING RING FINGER PROTEIN 3, 4"/>
    <property type="match status" value="1"/>
</dbReference>
<feature type="region of interest" description="Disordered" evidence="1">
    <location>
        <begin position="818"/>
        <end position="870"/>
    </location>
</feature>
<comment type="caution">
    <text evidence="3">The sequence shown here is derived from an EMBL/GenBank/DDBJ whole genome shotgun (WGS) entry which is preliminary data.</text>
</comment>
<organism evidence="3 4">
    <name type="scientific">Paragonimus westermani</name>
    <dbReference type="NCBI Taxonomy" id="34504"/>
    <lineage>
        <taxon>Eukaryota</taxon>
        <taxon>Metazoa</taxon>
        <taxon>Spiralia</taxon>
        <taxon>Lophotrochozoa</taxon>
        <taxon>Platyhelminthes</taxon>
        <taxon>Trematoda</taxon>
        <taxon>Digenea</taxon>
        <taxon>Plagiorchiida</taxon>
        <taxon>Troglotremata</taxon>
        <taxon>Troglotrematidae</taxon>
        <taxon>Paragonimus</taxon>
    </lineage>
</organism>
<feature type="region of interest" description="Disordered" evidence="1">
    <location>
        <begin position="148"/>
        <end position="168"/>
    </location>
</feature>
<feature type="compositionally biased region" description="Basic residues" evidence="1">
    <location>
        <begin position="1061"/>
        <end position="1073"/>
    </location>
</feature>
<dbReference type="Gene3D" id="2.30.42.10">
    <property type="match status" value="2"/>
</dbReference>
<feature type="compositionally biased region" description="Polar residues" evidence="1">
    <location>
        <begin position="849"/>
        <end position="870"/>
    </location>
</feature>
<dbReference type="SUPFAM" id="SSF50156">
    <property type="entry name" value="PDZ domain-like"/>
    <property type="match status" value="2"/>
</dbReference>
<dbReference type="PROSITE" id="PS50106">
    <property type="entry name" value="PDZ"/>
    <property type="match status" value="1"/>
</dbReference>
<dbReference type="InterPro" id="IPR001478">
    <property type="entry name" value="PDZ"/>
</dbReference>
<feature type="region of interest" description="Disordered" evidence="1">
    <location>
        <begin position="513"/>
        <end position="540"/>
    </location>
</feature>
<keyword evidence="4" id="KW-1185">Reference proteome</keyword>
<dbReference type="InterPro" id="IPR036034">
    <property type="entry name" value="PDZ_sf"/>
</dbReference>
<gene>
    <name evidence="3" type="ORF">DEA37_0007372</name>
</gene>
<name>A0A5J4NYG2_9TREM</name>
<feature type="compositionally biased region" description="Polar residues" evidence="1">
    <location>
        <begin position="704"/>
        <end position="716"/>
    </location>
</feature>
<evidence type="ECO:0000256" key="1">
    <source>
        <dbReference type="SAM" id="MobiDB-lite"/>
    </source>
</evidence>
<dbReference type="InterPro" id="IPR051971">
    <property type="entry name" value="E3_ubiquitin-PDZ_ligase"/>
</dbReference>
<accession>A0A5J4NYG2</accession>
<feature type="region of interest" description="Disordered" evidence="1">
    <location>
        <begin position="897"/>
        <end position="920"/>
    </location>
</feature>
<feature type="region of interest" description="Disordered" evidence="1">
    <location>
        <begin position="703"/>
        <end position="751"/>
    </location>
</feature>
<feature type="compositionally biased region" description="Low complexity" evidence="1">
    <location>
        <begin position="741"/>
        <end position="751"/>
    </location>
</feature>
<feature type="compositionally biased region" description="Polar residues" evidence="1">
    <location>
        <begin position="897"/>
        <end position="907"/>
    </location>
</feature>
<feature type="compositionally biased region" description="Polar residues" evidence="1">
    <location>
        <begin position="1082"/>
        <end position="1107"/>
    </location>
</feature>
<evidence type="ECO:0000313" key="4">
    <source>
        <dbReference type="Proteomes" id="UP000324629"/>
    </source>
</evidence>
<sequence length="1107" mass="120612">MNLPFNSAPYAVNGQDLRNASHEQAIHAFRQAKDPIIVEVARRDQAPLEANSTFSTNMQNSSSLDQVAVSETIVSRKSIAVQTEFNAAEATLTAMAAVALTTEDIRAALSLPRNGVHSSETIYSSSVSGLLDIVELDPEEEIDEVENKLDEAEEDEEGEEEVEEEEVVDGVQANVDRLFSTQSTNLLMHDYDLPVSVYEPYSYGHPVCACQEAINEQYDRSTWSRLLNPNTVCIGHTDSNLISDGSSNEKSALENLIFTEVNLRRSSSQEKFGLTLCYRNGKDPDDPCDVYVGEIETNSVASNGADVRVGDRIIKINSQLVRSRKQVIELFQRSQNTASLLLARQPPKANVPFLQPCEASARSDDLDPIYSETIIPPLKSDTPPCIAFKRPDQDSGMGRTTDDSARTEESSEQELESDQKSNVAVSAYEAQIYQAQLTSPFINPTTFPLLPPSLSGDVFANYHPTDPIDEELVHLGRLMQSLVVHCRQLVNVKIAYRGEPGLLNQADIHEKPNISTKTASGHTRTTNPSSTVAASSINGNKDHTTNNCSSCTMNRISADGTFITPRMPRMGTRGMEVATNANLHHPDPTSVQEQVHAENTTQTQLMDETSVIKIQKMTSTTCPSSQTPTGLPDLISYKRPSVVHGPYLEQIELQHTPSGQTTPNESMISSHLLTDSLSPTSNWSIDGSSKSNQRLPKQLLHSLGISNSKPGQPSTDGSHDGLLLPSSLDLEGTGMDRSRPSGISNVSSSDSLSVADSSFGVLLPPEHEHLVKPCIQRLVKKNRSPQVNSQGTSCLGMNPKEQMINLAAHRLHNTSPSATTHTVYSQAPGMGASGGAQGSDSTPPRVKSQKTSSTAPNVHPTTSNLTGSQTTIPGAHPVSCVCSPPFFSPQLIHSHPSVQKRSQTPVFTRSGVPNPAPVTSRYGLSYPRGLGTGSPLLNTSDQSVHPYECYDQFSSAHWNDRLPIQPLHLPNVQKGVDEYELPRVSVRTVQAVSTSAKVRRGVSRPVATLRLLSVKCSVSNRLLKERAKRVAEERSGLTTDDDVASEIKTGRHWTRMERRKPAGKSRADRKKRQPPVALMNIKDNTTTDTQNKPNSSLTNGLVTMTTV</sequence>
<reference evidence="3 4" key="1">
    <citation type="journal article" date="2019" name="Gigascience">
        <title>Whole-genome sequence of the oriental lung fluke Paragonimus westermani.</title>
        <authorList>
            <person name="Oey H."/>
            <person name="Zakrzewski M."/>
            <person name="Narain K."/>
            <person name="Devi K.R."/>
            <person name="Agatsuma T."/>
            <person name="Nawaratna S."/>
            <person name="Gobert G.N."/>
            <person name="Jones M.K."/>
            <person name="Ragan M.A."/>
            <person name="McManus D.P."/>
            <person name="Krause L."/>
        </authorList>
    </citation>
    <scope>NUCLEOTIDE SEQUENCE [LARGE SCALE GENOMIC DNA]</scope>
    <source>
        <strain evidence="3 4">IND2009</strain>
    </source>
</reference>